<dbReference type="EMBL" id="FMBM01000001">
    <property type="protein sequence ID" value="SCC79033.1"/>
    <property type="molecule type" value="Genomic_DNA"/>
</dbReference>
<keyword evidence="1 5" id="KW-0436">Ligase</keyword>
<sequence length="363" mass="38050">MKETIIAPGATLGILGGGQLGRMIASAAARLGLKVHVFNDTPASPAFALADATTCAPFTDEAALRSFAGSVDVATYEFENVPREAAALVAGLVPLRPGVGALATSQDRLAEKRFIADLGIATAPFRPVDDAGDLQAALAAIGMPAILKTRRFGYDGKGQAAIRKAGDADGALAAMKGAPSILEGFVDFVCELSVVAARAPDGSFAAFDICENRHENHILALTSVPAAVSAATAQQAREIAHAIAGALDYVGVFAVELFLTRDAAGAESLVVNEIAPRVHNSGHWTDFGAQTSQFEQHVRAVCGWPLGPAGRYGRVAMRNLIGDDVETWQHHLADPQARLTLYGKEEARPGRKMGHVTLLRDPE</sequence>
<feature type="domain" description="ATP-grasp" evidence="7">
    <location>
        <begin position="112"/>
        <end position="302"/>
    </location>
</feature>
<evidence type="ECO:0000259" key="7">
    <source>
        <dbReference type="PROSITE" id="PS50975"/>
    </source>
</evidence>
<evidence type="ECO:0000256" key="1">
    <source>
        <dbReference type="ARBA" id="ARBA00022598"/>
    </source>
</evidence>
<dbReference type="GO" id="GO:0034028">
    <property type="term" value="F:5-(carboxyamino)imidazole ribonucleotide synthase activity"/>
    <property type="evidence" value="ECO:0007669"/>
    <property type="project" value="UniProtKB-UniRule"/>
</dbReference>
<evidence type="ECO:0000256" key="4">
    <source>
        <dbReference type="ARBA" id="ARBA00022840"/>
    </source>
</evidence>
<dbReference type="GO" id="GO:0016616">
    <property type="term" value="F:oxidoreductase activity, acting on the CH-OH group of donors, NAD or NADP as acceptor"/>
    <property type="evidence" value="ECO:0007669"/>
    <property type="project" value="UniProtKB-ARBA"/>
</dbReference>
<dbReference type="PATRIC" id="fig|1653334.4.peg.1218"/>
<dbReference type="InterPro" id="IPR011054">
    <property type="entry name" value="Rudment_hybrid_motif"/>
</dbReference>
<name>A0A0P7X406_9HYPH</name>
<feature type="binding site" evidence="5">
    <location>
        <position position="108"/>
    </location>
    <ligand>
        <name>ATP</name>
        <dbReference type="ChEBI" id="CHEBI:30616"/>
    </ligand>
</feature>
<evidence type="ECO:0000313" key="9">
    <source>
        <dbReference type="EMBL" id="SCC79033.1"/>
    </source>
</evidence>
<comment type="similarity">
    <text evidence="5 6">Belongs to the PurK/PurT family.</text>
</comment>
<dbReference type="GO" id="GO:0046872">
    <property type="term" value="F:metal ion binding"/>
    <property type="evidence" value="ECO:0007669"/>
    <property type="project" value="InterPro"/>
</dbReference>
<dbReference type="FunFam" id="3.30.1490.20:FF:000015">
    <property type="entry name" value="N5-carboxyaminoimidazole ribonucleotide synthase"/>
    <property type="match status" value="1"/>
</dbReference>
<gene>
    <name evidence="5 6 8" type="primary">purK</name>
    <name evidence="9" type="ORF">GA0071312_0635</name>
    <name evidence="8" type="ORF">HLUCCO17_15300</name>
</gene>
<dbReference type="NCBIfam" id="NF004676">
    <property type="entry name" value="PRK06019.1-2"/>
    <property type="match status" value="1"/>
</dbReference>
<dbReference type="GO" id="GO:0005829">
    <property type="term" value="C:cytosol"/>
    <property type="evidence" value="ECO:0007669"/>
    <property type="project" value="TreeGrafter"/>
</dbReference>
<dbReference type="InterPro" id="IPR016185">
    <property type="entry name" value="PreATP-grasp_dom_sf"/>
</dbReference>
<feature type="binding site" evidence="5">
    <location>
        <position position="214"/>
    </location>
    <ligand>
        <name>ATP</name>
        <dbReference type="ChEBI" id="CHEBI:30616"/>
    </ligand>
</feature>
<dbReference type="STRING" id="1653334.GA0071312_0635"/>
<organism evidence="8 10">
    <name type="scientific">Saliniramus fredricksonii</name>
    <dbReference type="NCBI Taxonomy" id="1653334"/>
    <lineage>
        <taxon>Bacteria</taxon>
        <taxon>Pseudomonadati</taxon>
        <taxon>Pseudomonadota</taxon>
        <taxon>Alphaproteobacteria</taxon>
        <taxon>Hyphomicrobiales</taxon>
        <taxon>Salinarimonadaceae</taxon>
        <taxon>Saliniramus</taxon>
    </lineage>
</organism>
<dbReference type="InterPro" id="IPR011761">
    <property type="entry name" value="ATP-grasp"/>
</dbReference>
<evidence type="ECO:0000313" key="11">
    <source>
        <dbReference type="Proteomes" id="UP000182800"/>
    </source>
</evidence>
<dbReference type="PANTHER" id="PTHR11609:SF5">
    <property type="entry name" value="PHOSPHORIBOSYLAMINOIMIDAZOLE CARBOXYLASE"/>
    <property type="match status" value="1"/>
</dbReference>
<comment type="catalytic activity">
    <reaction evidence="5 6">
        <text>5-amino-1-(5-phospho-beta-D-ribosyl)imidazole + hydrogencarbonate + ATP = 5-carboxyamino-1-(5-phospho-D-ribosyl)imidazole + ADP + phosphate + 2 H(+)</text>
        <dbReference type="Rhea" id="RHEA:19317"/>
        <dbReference type="ChEBI" id="CHEBI:15378"/>
        <dbReference type="ChEBI" id="CHEBI:17544"/>
        <dbReference type="ChEBI" id="CHEBI:30616"/>
        <dbReference type="ChEBI" id="CHEBI:43474"/>
        <dbReference type="ChEBI" id="CHEBI:58730"/>
        <dbReference type="ChEBI" id="CHEBI:137981"/>
        <dbReference type="ChEBI" id="CHEBI:456216"/>
        <dbReference type="EC" id="6.3.4.18"/>
    </reaction>
</comment>
<dbReference type="InterPro" id="IPR003135">
    <property type="entry name" value="ATP-grasp_carboxylate-amine"/>
</dbReference>
<keyword evidence="2 5" id="KW-0547">Nucleotide-binding</keyword>
<dbReference type="PROSITE" id="PS00065">
    <property type="entry name" value="D_2_HYDROXYACID_DH_1"/>
    <property type="match status" value="1"/>
</dbReference>
<dbReference type="EMBL" id="LJSX01000029">
    <property type="protein sequence ID" value="KPQ09359.1"/>
    <property type="molecule type" value="Genomic_DNA"/>
</dbReference>
<keyword evidence="4 5" id="KW-0067">ATP-binding</keyword>
<protein>
    <recommendedName>
        <fullName evidence="5 6">N5-carboxyaminoimidazole ribonucleotide synthase</fullName>
        <shortName evidence="5 6">N5-CAIR synthase</shortName>
        <ecNumber evidence="5 6">6.3.4.18</ecNumber>
    </recommendedName>
    <alternativeName>
        <fullName evidence="5 6">5-(carboxyamino)imidazole ribonucleotide synthetase</fullName>
    </alternativeName>
</protein>
<comment type="function">
    <text evidence="6">Catalyzes the ATP-dependent conversion of 5-aminoimidazole ribonucleotide (AIR) and HCO(3)- to N5-carboxyaminoimidazole ribonucleotide (N5-CAIR).</text>
</comment>
<dbReference type="HAMAP" id="MF_01928">
    <property type="entry name" value="PurK"/>
    <property type="match status" value="1"/>
</dbReference>
<evidence type="ECO:0000256" key="2">
    <source>
        <dbReference type="ARBA" id="ARBA00022741"/>
    </source>
</evidence>
<feature type="binding site" evidence="5">
    <location>
        <position position="148"/>
    </location>
    <ligand>
        <name>ATP</name>
        <dbReference type="ChEBI" id="CHEBI:30616"/>
    </ligand>
</feature>
<dbReference type="Proteomes" id="UP000182800">
    <property type="component" value="Unassembled WGS sequence"/>
</dbReference>
<dbReference type="NCBIfam" id="NF004679">
    <property type="entry name" value="PRK06019.1-5"/>
    <property type="match status" value="1"/>
</dbReference>
<dbReference type="InterPro" id="IPR005875">
    <property type="entry name" value="PurK"/>
</dbReference>
<dbReference type="SUPFAM" id="SSF52440">
    <property type="entry name" value="PreATP-grasp domain"/>
    <property type="match status" value="1"/>
</dbReference>
<dbReference type="Gene3D" id="3.30.470.20">
    <property type="entry name" value="ATP-grasp fold, B domain"/>
    <property type="match status" value="1"/>
</dbReference>
<keyword evidence="11" id="KW-1185">Reference proteome</keyword>
<dbReference type="InterPro" id="IPR013815">
    <property type="entry name" value="ATP_grasp_subdomain_1"/>
</dbReference>
<dbReference type="Pfam" id="PF02222">
    <property type="entry name" value="ATP-grasp"/>
    <property type="match status" value="1"/>
</dbReference>
<feature type="binding site" evidence="5">
    <location>
        <begin position="183"/>
        <end position="186"/>
    </location>
    <ligand>
        <name>ATP</name>
        <dbReference type="ChEBI" id="CHEBI:30616"/>
    </ligand>
</feature>
<comment type="subunit">
    <text evidence="5 6">Homodimer.</text>
</comment>
<dbReference type="Gene3D" id="3.40.50.20">
    <property type="match status" value="1"/>
</dbReference>
<accession>A0A0P7X406</accession>
<evidence type="ECO:0000313" key="10">
    <source>
        <dbReference type="Proteomes" id="UP000050497"/>
    </source>
</evidence>
<dbReference type="NCBIfam" id="TIGR01161">
    <property type="entry name" value="purK"/>
    <property type="match status" value="1"/>
</dbReference>
<evidence type="ECO:0000313" key="8">
    <source>
        <dbReference type="EMBL" id="KPQ09359.1"/>
    </source>
</evidence>
<dbReference type="RefSeq" id="WP_074443569.1">
    <property type="nucleotide sequence ID" value="NZ_FMBM01000001.1"/>
</dbReference>
<dbReference type="InterPro" id="IPR029752">
    <property type="entry name" value="D-isomer_DH_CS1"/>
</dbReference>
<dbReference type="GO" id="GO:0005524">
    <property type="term" value="F:ATP binding"/>
    <property type="evidence" value="ECO:0007669"/>
    <property type="project" value="UniProtKB-UniRule"/>
</dbReference>
<dbReference type="EC" id="6.3.4.18" evidence="5 6"/>
<dbReference type="Gene3D" id="3.30.1490.20">
    <property type="entry name" value="ATP-grasp fold, A domain"/>
    <property type="match status" value="1"/>
</dbReference>
<comment type="pathway">
    <text evidence="5 6">Purine metabolism; IMP biosynthesis via de novo pathway; 5-amino-1-(5-phospho-D-ribosyl)imidazole-4-carboxylate from 5-amino-1-(5-phospho-D-ribosyl)imidazole (N5-CAIR route): step 1/2.</text>
</comment>
<dbReference type="AlphaFoldDB" id="A0A0P7X406"/>
<dbReference type="SUPFAM" id="SSF56059">
    <property type="entry name" value="Glutathione synthetase ATP-binding domain-like"/>
    <property type="match status" value="1"/>
</dbReference>
<reference evidence="9 11" key="2">
    <citation type="submission" date="2016-08" db="EMBL/GenBank/DDBJ databases">
        <authorList>
            <person name="Varghese N."/>
            <person name="Submissions Spin"/>
        </authorList>
    </citation>
    <scope>NUCLEOTIDE SEQUENCE [LARGE SCALE GENOMIC DNA]</scope>
    <source>
        <strain evidence="9 11">HL-109</strain>
    </source>
</reference>
<dbReference type="GO" id="GO:0006189">
    <property type="term" value="P:'de novo' IMP biosynthetic process"/>
    <property type="evidence" value="ECO:0007669"/>
    <property type="project" value="UniProtKB-UniRule"/>
</dbReference>
<dbReference type="InterPro" id="IPR040686">
    <property type="entry name" value="PurK_C"/>
</dbReference>
<dbReference type="Pfam" id="PF22660">
    <property type="entry name" value="RS_preATP-grasp-like"/>
    <property type="match status" value="1"/>
</dbReference>
<proteinExistence type="inferred from homology"/>
<dbReference type="Proteomes" id="UP000050497">
    <property type="component" value="Unassembled WGS sequence"/>
</dbReference>
<dbReference type="PROSITE" id="PS50975">
    <property type="entry name" value="ATP_GRASP"/>
    <property type="match status" value="1"/>
</dbReference>
<evidence type="ECO:0000256" key="3">
    <source>
        <dbReference type="ARBA" id="ARBA00022755"/>
    </source>
</evidence>
<evidence type="ECO:0000256" key="5">
    <source>
        <dbReference type="HAMAP-Rule" id="MF_01928"/>
    </source>
</evidence>
<comment type="function">
    <text evidence="5">Catalyzes the ATP-dependent conversion of 5-aminoimidazole ribonucleotide (AIR) and HCO(3)(-) to N5-carboxyaminoimidazole ribonucleotide (N5-CAIR).</text>
</comment>
<feature type="binding site" evidence="5">
    <location>
        <begin position="272"/>
        <end position="273"/>
    </location>
    <ligand>
        <name>ATP</name>
        <dbReference type="ChEBI" id="CHEBI:30616"/>
    </ligand>
</feature>
<dbReference type="PANTHER" id="PTHR11609">
    <property type="entry name" value="PURINE BIOSYNTHESIS PROTEIN 6/7, PUR6/7"/>
    <property type="match status" value="1"/>
</dbReference>
<dbReference type="GO" id="GO:0004638">
    <property type="term" value="F:phosphoribosylaminoimidazole carboxylase activity"/>
    <property type="evidence" value="ECO:0007669"/>
    <property type="project" value="InterPro"/>
</dbReference>
<comment type="caution">
    <text evidence="8">The sequence shown here is derived from an EMBL/GenBank/DDBJ whole genome shotgun (WGS) entry which is preliminary data.</text>
</comment>
<dbReference type="OrthoDB" id="9804625at2"/>
<dbReference type="InterPro" id="IPR054350">
    <property type="entry name" value="PurT/PurK_preATP-grasp"/>
</dbReference>
<reference evidence="8 10" key="1">
    <citation type="submission" date="2015-09" db="EMBL/GenBank/DDBJ databases">
        <title>Identification and resolution of microdiversity through metagenomic sequencing of parallel consortia.</title>
        <authorList>
            <person name="Nelson W.C."/>
            <person name="Romine M.F."/>
            <person name="Lindemann S.R."/>
        </authorList>
    </citation>
    <scope>NUCLEOTIDE SEQUENCE [LARGE SCALE GENOMIC DNA]</scope>
    <source>
        <strain evidence="8">HL-109</strain>
    </source>
</reference>
<dbReference type="Pfam" id="PF17769">
    <property type="entry name" value="PurK_C"/>
    <property type="match status" value="1"/>
</dbReference>
<evidence type="ECO:0000256" key="6">
    <source>
        <dbReference type="RuleBase" id="RU361200"/>
    </source>
</evidence>
<feature type="binding site" evidence="5">
    <location>
        <position position="191"/>
    </location>
    <ligand>
        <name>ATP</name>
        <dbReference type="ChEBI" id="CHEBI:30616"/>
    </ligand>
</feature>
<dbReference type="UniPathway" id="UPA00074">
    <property type="reaction ID" value="UER00942"/>
</dbReference>
<keyword evidence="3 5" id="KW-0658">Purine biosynthesis</keyword>
<feature type="binding site" evidence="5">
    <location>
        <begin position="153"/>
        <end position="159"/>
    </location>
    <ligand>
        <name>ATP</name>
        <dbReference type="ChEBI" id="CHEBI:30616"/>
    </ligand>
</feature>
<dbReference type="SUPFAM" id="SSF51246">
    <property type="entry name" value="Rudiment single hybrid motif"/>
    <property type="match status" value="1"/>
</dbReference>